<name>A0AA37SSU4_9BACT</name>
<dbReference type="InterPro" id="IPR036249">
    <property type="entry name" value="Thioredoxin-like_sf"/>
</dbReference>
<reference evidence="2" key="1">
    <citation type="journal article" date="2014" name="Int. J. Syst. Evol. Microbiol.">
        <title>Complete genome sequence of Corynebacterium casei LMG S-19264T (=DSM 44701T), isolated from a smear-ripened cheese.</title>
        <authorList>
            <consortium name="US DOE Joint Genome Institute (JGI-PGF)"/>
            <person name="Walter F."/>
            <person name="Albersmeier A."/>
            <person name="Kalinowski J."/>
            <person name="Ruckert C."/>
        </authorList>
    </citation>
    <scope>NUCLEOTIDE SEQUENCE</scope>
    <source>
        <strain evidence="2">NBRC 108769</strain>
    </source>
</reference>
<dbReference type="GO" id="GO:0015035">
    <property type="term" value="F:protein-disulfide reductase activity"/>
    <property type="evidence" value="ECO:0007669"/>
    <property type="project" value="TreeGrafter"/>
</dbReference>
<keyword evidence="3" id="KW-1185">Reference proteome</keyword>
<dbReference type="Gene3D" id="3.40.30.10">
    <property type="entry name" value="Glutaredoxin"/>
    <property type="match status" value="1"/>
</dbReference>
<accession>A0AA37SSU4</accession>
<dbReference type="GO" id="GO:0005737">
    <property type="term" value="C:cytoplasm"/>
    <property type="evidence" value="ECO:0007669"/>
    <property type="project" value="TreeGrafter"/>
</dbReference>
<dbReference type="SUPFAM" id="SSF52833">
    <property type="entry name" value="Thioredoxin-like"/>
    <property type="match status" value="1"/>
</dbReference>
<reference evidence="2" key="2">
    <citation type="submission" date="2023-01" db="EMBL/GenBank/DDBJ databases">
        <title>Draft genome sequence of Portibacter lacus strain NBRC 108769.</title>
        <authorList>
            <person name="Sun Q."/>
            <person name="Mori K."/>
        </authorList>
    </citation>
    <scope>NUCLEOTIDE SEQUENCE</scope>
    <source>
        <strain evidence="2">NBRC 108769</strain>
    </source>
</reference>
<dbReference type="CDD" id="cd02947">
    <property type="entry name" value="TRX_family"/>
    <property type="match status" value="1"/>
</dbReference>
<dbReference type="RefSeq" id="WP_235294474.1">
    <property type="nucleotide sequence ID" value="NZ_BSOH01000015.1"/>
</dbReference>
<comment type="caution">
    <text evidence="2">The sequence shown here is derived from an EMBL/GenBank/DDBJ whole genome shotgun (WGS) entry which is preliminary data.</text>
</comment>
<dbReference type="AlphaFoldDB" id="A0AA37SSU4"/>
<feature type="domain" description="Thioredoxin" evidence="1">
    <location>
        <begin position="19"/>
        <end position="105"/>
    </location>
</feature>
<proteinExistence type="predicted"/>
<sequence>MNNINENIHAPNELISLYMKQENNPILLVFDAEWSSTSSMTEIITKKIRKEAKNIKLVKIDIDQEENLARKYRIKKVPTCMLLINNELKYRYEGLFSKSMVLQALAKNS</sequence>
<organism evidence="2 3">
    <name type="scientific">Portibacter lacus</name>
    <dbReference type="NCBI Taxonomy" id="1099794"/>
    <lineage>
        <taxon>Bacteria</taxon>
        <taxon>Pseudomonadati</taxon>
        <taxon>Bacteroidota</taxon>
        <taxon>Saprospiria</taxon>
        <taxon>Saprospirales</taxon>
        <taxon>Haliscomenobacteraceae</taxon>
        <taxon>Portibacter</taxon>
    </lineage>
</organism>
<dbReference type="Pfam" id="PF00085">
    <property type="entry name" value="Thioredoxin"/>
    <property type="match status" value="1"/>
</dbReference>
<dbReference type="Proteomes" id="UP001156666">
    <property type="component" value="Unassembled WGS sequence"/>
</dbReference>
<evidence type="ECO:0000313" key="2">
    <source>
        <dbReference type="EMBL" id="GLR18096.1"/>
    </source>
</evidence>
<evidence type="ECO:0000259" key="1">
    <source>
        <dbReference type="Pfam" id="PF00085"/>
    </source>
</evidence>
<dbReference type="PANTHER" id="PTHR45663">
    <property type="entry name" value="GEO12009P1"/>
    <property type="match status" value="1"/>
</dbReference>
<evidence type="ECO:0000313" key="3">
    <source>
        <dbReference type="Proteomes" id="UP001156666"/>
    </source>
</evidence>
<gene>
    <name evidence="2" type="ORF">GCM10007940_27110</name>
</gene>
<protein>
    <submittedName>
        <fullName evidence="2">Thiol reductase thioredoxin</fullName>
    </submittedName>
</protein>
<dbReference type="PANTHER" id="PTHR45663:SF11">
    <property type="entry name" value="GEO12009P1"/>
    <property type="match status" value="1"/>
</dbReference>
<dbReference type="InterPro" id="IPR013766">
    <property type="entry name" value="Thioredoxin_domain"/>
</dbReference>
<dbReference type="EMBL" id="BSOH01000015">
    <property type="protein sequence ID" value="GLR18096.1"/>
    <property type="molecule type" value="Genomic_DNA"/>
</dbReference>